<dbReference type="AlphaFoldDB" id="A0A0A9BY54"/>
<sequence>MDWAPSHTSSFQRPVQC</sequence>
<evidence type="ECO:0000313" key="1">
    <source>
        <dbReference type="EMBL" id="JAD67118.1"/>
    </source>
</evidence>
<reference evidence="1" key="2">
    <citation type="journal article" date="2015" name="Data Brief">
        <title>Shoot transcriptome of the giant reed, Arundo donax.</title>
        <authorList>
            <person name="Barrero R.A."/>
            <person name="Guerrero F.D."/>
            <person name="Moolhuijzen P."/>
            <person name="Goolsby J.A."/>
            <person name="Tidwell J."/>
            <person name="Bellgard S.E."/>
            <person name="Bellgard M.I."/>
        </authorList>
    </citation>
    <scope>NUCLEOTIDE SEQUENCE</scope>
    <source>
        <tissue evidence="1">Shoot tissue taken approximately 20 cm above the soil surface</tissue>
    </source>
</reference>
<proteinExistence type="predicted"/>
<dbReference type="EMBL" id="GBRH01230777">
    <property type="protein sequence ID" value="JAD67118.1"/>
    <property type="molecule type" value="Transcribed_RNA"/>
</dbReference>
<name>A0A0A9BY54_ARUDO</name>
<organism evidence="1">
    <name type="scientific">Arundo donax</name>
    <name type="common">Giant reed</name>
    <name type="synonym">Donax arundinaceus</name>
    <dbReference type="NCBI Taxonomy" id="35708"/>
    <lineage>
        <taxon>Eukaryota</taxon>
        <taxon>Viridiplantae</taxon>
        <taxon>Streptophyta</taxon>
        <taxon>Embryophyta</taxon>
        <taxon>Tracheophyta</taxon>
        <taxon>Spermatophyta</taxon>
        <taxon>Magnoliopsida</taxon>
        <taxon>Liliopsida</taxon>
        <taxon>Poales</taxon>
        <taxon>Poaceae</taxon>
        <taxon>PACMAD clade</taxon>
        <taxon>Arundinoideae</taxon>
        <taxon>Arundineae</taxon>
        <taxon>Arundo</taxon>
    </lineage>
</organism>
<accession>A0A0A9BY54</accession>
<reference evidence="1" key="1">
    <citation type="submission" date="2014-09" db="EMBL/GenBank/DDBJ databases">
        <authorList>
            <person name="Magalhaes I.L.F."/>
            <person name="Oliveira U."/>
            <person name="Santos F.R."/>
            <person name="Vidigal T.H.D.A."/>
            <person name="Brescovit A.D."/>
            <person name="Santos A.J."/>
        </authorList>
    </citation>
    <scope>NUCLEOTIDE SEQUENCE</scope>
    <source>
        <tissue evidence="1">Shoot tissue taken approximately 20 cm above the soil surface</tissue>
    </source>
</reference>
<protein>
    <submittedName>
        <fullName evidence="1">Uncharacterized protein</fullName>
    </submittedName>
</protein>